<evidence type="ECO:0000256" key="5">
    <source>
        <dbReference type="ARBA" id="ARBA00022692"/>
    </source>
</evidence>
<dbReference type="SUPFAM" id="SSF103473">
    <property type="entry name" value="MFS general substrate transporter"/>
    <property type="match status" value="1"/>
</dbReference>
<keyword evidence="3" id="KW-0813">Transport</keyword>
<dbReference type="PROSITE" id="PS00217">
    <property type="entry name" value="SUGAR_TRANSPORT_2"/>
    <property type="match status" value="1"/>
</dbReference>
<keyword evidence="6" id="KW-0769">Symport</keyword>
<dbReference type="STRING" id="546874.SAMN04488544_1861"/>
<sequence length="380" mass="39436">MIFGGDEISAVLSSFAVFAVGFFLRPLGGLLIGSLADRWGRKNTLTLTILTMGLGSLVLAVSPTYAQVGLLAPVVFVLGRLICGLSVGGEYAANTTFLVESAPTGRRGLYSSFQYVSTTIGQLVASGVAALLAAGLSDEALASYGWRIGFAIGAVVALVGLVIRRSAEETRAPVEAAERPGVFEALRRHPRSALLVCGITVGGTIAYYTWTTYLPTYAQQGGVPLERALLVSTVSLAFFGLVQPLVGHLSDRVGRRPVLLVFGVVFAVGVVPGLALVRSADSFAGLLVVSLLGVLVLACFTSISAAVNAEVVPGRVRAAGIGFPYSLTVAAFGGTAPFVGTLFARLGHPGLFGWWVALLVAVTLVVVLVALPETARDELD</sequence>
<dbReference type="Gene3D" id="1.20.1250.20">
    <property type="entry name" value="MFS general substrate transporter like domains"/>
    <property type="match status" value="2"/>
</dbReference>
<evidence type="ECO:0000256" key="2">
    <source>
        <dbReference type="ARBA" id="ARBA00008240"/>
    </source>
</evidence>
<dbReference type="EMBL" id="LT629799">
    <property type="protein sequence ID" value="SDU91238.1"/>
    <property type="molecule type" value="Genomic_DNA"/>
</dbReference>
<evidence type="ECO:0000256" key="7">
    <source>
        <dbReference type="ARBA" id="ARBA00022989"/>
    </source>
</evidence>
<dbReference type="AlphaFoldDB" id="A0A1H2ME67"/>
<keyword evidence="7 9" id="KW-1133">Transmembrane helix</keyword>
<keyword evidence="8 9" id="KW-0472">Membrane</keyword>
<gene>
    <name evidence="11" type="ORF">SAMN04488544_1861</name>
</gene>
<feature type="transmembrane region" description="Helical" evidence="9">
    <location>
        <begin position="71"/>
        <end position="93"/>
    </location>
</feature>
<dbReference type="InterPro" id="IPR051084">
    <property type="entry name" value="H+-coupled_symporters"/>
</dbReference>
<dbReference type="PROSITE" id="PS50850">
    <property type="entry name" value="MFS"/>
    <property type="match status" value="1"/>
</dbReference>
<organism evidence="11 12">
    <name type="scientific">Microlunatus sagamiharensis</name>
    <dbReference type="NCBI Taxonomy" id="546874"/>
    <lineage>
        <taxon>Bacteria</taxon>
        <taxon>Bacillati</taxon>
        <taxon>Actinomycetota</taxon>
        <taxon>Actinomycetes</taxon>
        <taxon>Propionibacteriales</taxon>
        <taxon>Propionibacteriaceae</taxon>
        <taxon>Microlunatus</taxon>
    </lineage>
</organism>
<dbReference type="GO" id="GO:0015293">
    <property type="term" value="F:symporter activity"/>
    <property type="evidence" value="ECO:0007669"/>
    <property type="project" value="UniProtKB-KW"/>
</dbReference>
<feature type="transmembrane region" description="Helical" evidence="9">
    <location>
        <begin position="113"/>
        <end position="132"/>
    </location>
</feature>
<dbReference type="InterPro" id="IPR005829">
    <property type="entry name" value="Sugar_transporter_CS"/>
</dbReference>
<dbReference type="PANTHER" id="PTHR43528">
    <property type="entry name" value="ALPHA-KETOGLUTARATE PERMEASE"/>
    <property type="match status" value="1"/>
</dbReference>
<dbReference type="InterPro" id="IPR011701">
    <property type="entry name" value="MFS"/>
</dbReference>
<evidence type="ECO:0000256" key="9">
    <source>
        <dbReference type="SAM" id="Phobius"/>
    </source>
</evidence>
<feature type="transmembrane region" description="Helical" evidence="9">
    <location>
        <begin position="352"/>
        <end position="371"/>
    </location>
</feature>
<feature type="transmembrane region" description="Helical" evidence="9">
    <location>
        <begin position="228"/>
        <end position="246"/>
    </location>
</feature>
<name>A0A1H2ME67_9ACTN</name>
<keyword evidence="5 9" id="KW-0812">Transmembrane</keyword>
<evidence type="ECO:0000256" key="6">
    <source>
        <dbReference type="ARBA" id="ARBA00022847"/>
    </source>
</evidence>
<feature type="transmembrane region" description="Helical" evidence="9">
    <location>
        <begin position="12"/>
        <end position="33"/>
    </location>
</feature>
<dbReference type="InterPro" id="IPR020846">
    <property type="entry name" value="MFS_dom"/>
</dbReference>
<feature type="transmembrane region" description="Helical" evidence="9">
    <location>
        <begin position="319"/>
        <end position="340"/>
    </location>
</feature>
<reference evidence="12" key="1">
    <citation type="submission" date="2016-10" db="EMBL/GenBank/DDBJ databases">
        <authorList>
            <person name="Varghese N."/>
            <person name="Submissions S."/>
        </authorList>
    </citation>
    <scope>NUCLEOTIDE SEQUENCE [LARGE SCALE GENOMIC DNA]</scope>
    <source>
        <strain evidence="12">DSM 21743</strain>
    </source>
</reference>
<dbReference type="Proteomes" id="UP000198825">
    <property type="component" value="Chromosome I"/>
</dbReference>
<feature type="transmembrane region" description="Helical" evidence="9">
    <location>
        <begin position="192"/>
        <end position="208"/>
    </location>
</feature>
<evidence type="ECO:0000313" key="11">
    <source>
        <dbReference type="EMBL" id="SDU91238.1"/>
    </source>
</evidence>
<protein>
    <submittedName>
        <fullName evidence="11">MFS transporter, MHS family, alpha-ketoglutarate permease</fullName>
    </submittedName>
</protein>
<evidence type="ECO:0000313" key="12">
    <source>
        <dbReference type="Proteomes" id="UP000198825"/>
    </source>
</evidence>
<feature type="domain" description="Major facilitator superfamily (MFS) profile" evidence="10">
    <location>
        <begin position="1"/>
        <end position="375"/>
    </location>
</feature>
<feature type="transmembrane region" description="Helical" evidence="9">
    <location>
        <begin position="45"/>
        <end position="65"/>
    </location>
</feature>
<keyword evidence="4" id="KW-1003">Cell membrane</keyword>
<evidence type="ECO:0000259" key="10">
    <source>
        <dbReference type="PROSITE" id="PS50850"/>
    </source>
</evidence>
<evidence type="ECO:0000256" key="3">
    <source>
        <dbReference type="ARBA" id="ARBA00022448"/>
    </source>
</evidence>
<dbReference type="GO" id="GO:0005886">
    <property type="term" value="C:plasma membrane"/>
    <property type="evidence" value="ECO:0007669"/>
    <property type="project" value="UniProtKB-SubCell"/>
</dbReference>
<comment type="subcellular location">
    <subcellularLocation>
        <location evidence="1">Cell membrane</location>
        <topology evidence="1">Multi-pass membrane protein</topology>
    </subcellularLocation>
</comment>
<evidence type="ECO:0000256" key="4">
    <source>
        <dbReference type="ARBA" id="ARBA00022475"/>
    </source>
</evidence>
<comment type="similarity">
    <text evidence="2">Belongs to the major facilitator superfamily. Metabolite:H+ Symporter (MHS) family (TC 2.A.1.6) family.</text>
</comment>
<feature type="transmembrane region" description="Helical" evidence="9">
    <location>
        <begin position="283"/>
        <end position="307"/>
    </location>
</feature>
<dbReference type="PANTHER" id="PTHR43528:SF1">
    <property type="entry name" value="ALPHA-KETOGLUTARATE PERMEASE"/>
    <property type="match status" value="1"/>
</dbReference>
<keyword evidence="12" id="KW-1185">Reference proteome</keyword>
<dbReference type="InterPro" id="IPR036259">
    <property type="entry name" value="MFS_trans_sf"/>
</dbReference>
<feature type="transmembrane region" description="Helical" evidence="9">
    <location>
        <begin position="144"/>
        <end position="163"/>
    </location>
</feature>
<accession>A0A1H2ME67</accession>
<evidence type="ECO:0000256" key="1">
    <source>
        <dbReference type="ARBA" id="ARBA00004651"/>
    </source>
</evidence>
<proteinExistence type="inferred from homology"/>
<dbReference type="Pfam" id="PF07690">
    <property type="entry name" value="MFS_1"/>
    <property type="match status" value="2"/>
</dbReference>
<evidence type="ECO:0000256" key="8">
    <source>
        <dbReference type="ARBA" id="ARBA00023136"/>
    </source>
</evidence>
<feature type="transmembrane region" description="Helical" evidence="9">
    <location>
        <begin position="258"/>
        <end position="277"/>
    </location>
</feature>